<keyword evidence="2" id="KW-1185">Reference proteome</keyword>
<evidence type="ECO:0008006" key="3">
    <source>
        <dbReference type="Google" id="ProtNLM"/>
    </source>
</evidence>
<organism evidence="1 2">
    <name type="scientific">Lentisphaera profundi</name>
    <dbReference type="NCBI Taxonomy" id="1658616"/>
    <lineage>
        <taxon>Bacteria</taxon>
        <taxon>Pseudomonadati</taxon>
        <taxon>Lentisphaerota</taxon>
        <taxon>Lentisphaeria</taxon>
        <taxon>Lentisphaerales</taxon>
        <taxon>Lentisphaeraceae</taxon>
        <taxon>Lentisphaera</taxon>
    </lineage>
</organism>
<gene>
    <name evidence="1" type="ORF">PQO03_00020</name>
</gene>
<protein>
    <recommendedName>
        <fullName evidence="3">DUF4886 domain-containing protein</fullName>
    </recommendedName>
</protein>
<dbReference type="InterPro" id="IPR036514">
    <property type="entry name" value="SGNH_hydro_sf"/>
</dbReference>
<accession>A0ABY7VSV9</accession>
<sequence>MKVFIFLVVSLSFSLMAKDILFIGNSYTIQSRGTLEKLLKSEQVKWNMTHICKGGFTLAKHLKDDKNKSLIQSKKWDAIILQEQSQTPAYSNLRKGYLGALADIAKLNKKTQSPIYLFTSWGRRDGDKQNIKTSPTYEVMQKKLNEGFSEGKKKYKMQLLPIAGLWEKVRKENPDLGRELYKNDGSHPSSKGAFLVALSLYCTIENLEPAKVKFSGDLNTEEDKQVKALAKKVFK</sequence>
<dbReference type="EMBL" id="CP117811">
    <property type="protein sequence ID" value="WDE96353.1"/>
    <property type="molecule type" value="Genomic_DNA"/>
</dbReference>
<dbReference type="RefSeq" id="WP_274150420.1">
    <property type="nucleotide sequence ID" value="NZ_CP117811.1"/>
</dbReference>
<evidence type="ECO:0000313" key="1">
    <source>
        <dbReference type="EMBL" id="WDE96353.1"/>
    </source>
</evidence>
<name>A0ABY7VSV9_9BACT</name>
<proteinExistence type="predicted"/>
<reference evidence="1 2" key="1">
    <citation type="submission" date="2023-02" db="EMBL/GenBank/DDBJ databases">
        <title>Genome sequence of Lentisphaera profundi SAORIC-696.</title>
        <authorList>
            <person name="Kim e."/>
            <person name="Cho J.-C."/>
            <person name="Choi A."/>
            <person name="Kang I."/>
        </authorList>
    </citation>
    <scope>NUCLEOTIDE SEQUENCE [LARGE SCALE GENOMIC DNA]</scope>
    <source>
        <strain evidence="1 2">SAORIC-696</strain>
    </source>
</reference>
<dbReference type="SUPFAM" id="SSF52266">
    <property type="entry name" value="SGNH hydrolase"/>
    <property type="match status" value="1"/>
</dbReference>
<evidence type="ECO:0000313" key="2">
    <source>
        <dbReference type="Proteomes" id="UP001214250"/>
    </source>
</evidence>
<dbReference type="Proteomes" id="UP001214250">
    <property type="component" value="Chromosome 1"/>
</dbReference>
<dbReference type="Gene3D" id="3.40.50.1110">
    <property type="entry name" value="SGNH hydrolase"/>
    <property type="match status" value="1"/>
</dbReference>